<feature type="region of interest" description="Disordered" evidence="1">
    <location>
        <begin position="34"/>
        <end position="102"/>
    </location>
</feature>
<dbReference type="Proteomes" id="UP000594638">
    <property type="component" value="Unassembled WGS sequence"/>
</dbReference>
<feature type="compositionally biased region" description="Basic and acidic residues" evidence="1">
    <location>
        <begin position="75"/>
        <end position="92"/>
    </location>
</feature>
<protein>
    <submittedName>
        <fullName evidence="2">Uncharacterized protein</fullName>
    </submittedName>
</protein>
<sequence>MDCSEIYDTYEKLLGDTGDSTKYVLSPSKLSQCGFDLGTNSDRDDVGDKLPINTKAIDSSGSPNEGRGNSSMNISEKRSGDKRKDKQRQEKGSKKRYSARDVPTSLEQMVSVGTDLASIVRSDRKRRMSVTECVDKLLSTGYMKEDDELHMFTLWFTLWFLHDKDNQSSYYAAKTMRRSSRRGDIGDLMHTMWWCVLLLFCRLRYGYLFPVLCKR</sequence>
<accession>A0A8S0R3G4</accession>
<comment type="caution">
    <text evidence="2">The sequence shown here is derived from an EMBL/GenBank/DDBJ whole genome shotgun (WGS) entry which is preliminary data.</text>
</comment>
<dbReference type="AlphaFoldDB" id="A0A8S0R3G4"/>
<name>A0A8S0R3G4_OLEEU</name>
<evidence type="ECO:0000313" key="3">
    <source>
        <dbReference type="Proteomes" id="UP000594638"/>
    </source>
</evidence>
<evidence type="ECO:0000256" key="1">
    <source>
        <dbReference type="SAM" id="MobiDB-lite"/>
    </source>
</evidence>
<dbReference type="Gramene" id="OE9A026394T1">
    <property type="protein sequence ID" value="OE9A026394C1"/>
    <property type="gene ID" value="OE9A026394"/>
</dbReference>
<evidence type="ECO:0000313" key="2">
    <source>
        <dbReference type="EMBL" id="CAA2973711.1"/>
    </source>
</evidence>
<gene>
    <name evidence="2" type="ORF">OLEA9_A026394</name>
</gene>
<dbReference type="EMBL" id="CACTIH010002121">
    <property type="protein sequence ID" value="CAA2973711.1"/>
    <property type="molecule type" value="Genomic_DNA"/>
</dbReference>
<organism evidence="2 3">
    <name type="scientific">Olea europaea subsp. europaea</name>
    <dbReference type="NCBI Taxonomy" id="158383"/>
    <lineage>
        <taxon>Eukaryota</taxon>
        <taxon>Viridiplantae</taxon>
        <taxon>Streptophyta</taxon>
        <taxon>Embryophyta</taxon>
        <taxon>Tracheophyta</taxon>
        <taxon>Spermatophyta</taxon>
        <taxon>Magnoliopsida</taxon>
        <taxon>eudicotyledons</taxon>
        <taxon>Gunneridae</taxon>
        <taxon>Pentapetalae</taxon>
        <taxon>asterids</taxon>
        <taxon>lamiids</taxon>
        <taxon>Lamiales</taxon>
        <taxon>Oleaceae</taxon>
        <taxon>Oleeae</taxon>
        <taxon>Olea</taxon>
    </lineage>
</organism>
<feature type="compositionally biased region" description="Polar residues" evidence="1">
    <location>
        <begin position="56"/>
        <end position="74"/>
    </location>
</feature>
<reference evidence="2 3" key="1">
    <citation type="submission" date="2019-12" db="EMBL/GenBank/DDBJ databases">
        <authorList>
            <person name="Alioto T."/>
            <person name="Alioto T."/>
            <person name="Gomez Garrido J."/>
        </authorList>
    </citation>
    <scope>NUCLEOTIDE SEQUENCE [LARGE SCALE GENOMIC DNA]</scope>
</reference>
<proteinExistence type="predicted"/>
<keyword evidence="3" id="KW-1185">Reference proteome</keyword>